<dbReference type="OrthoDB" id="9763107at2"/>
<dbReference type="InterPro" id="IPR036052">
    <property type="entry name" value="TrpB-like_PALP_sf"/>
</dbReference>
<evidence type="ECO:0000256" key="1">
    <source>
        <dbReference type="ARBA" id="ARBA00001933"/>
    </source>
</evidence>
<dbReference type="EMBL" id="CP007452">
    <property type="protein sequence ID" value="AHM56816.1"/>
    <property type="molecule type" value="Genomic_DNA"/>
</dbReference>
<dbReference type="InterPro" id="IPR029144">
    <property type="entry name" value="Thr_synth_N"/>
</dbReference>
<feature type="domain" description="Threonine synthase N-terminal" evidence="7">
    <location>
        <begin position="5"/>
        <end position="78"/>
    </location>
</feature>
<organism evidence="8 9">
    <name type="scientific">Peptoclostridium acidaminophilum DSM 3953</name>
    <dbReference type="NCBI Taxonomy" id="1286171"/>
    <lineage>
        <taxon>Bacteria</taxon>
        <taxon>Bacillati</taxon>
        <taxon>Bacillota</taxon>
        <taxon>Clostridia</taxon>
        <taxon>Peptostreptococcales</taxon>
        <taxon>Peptoclostridiaceae</taxon>
        <taxon>Peptoclostridium</taxon>
    </lineage>
</organism>
<dbReference type="Pfam" id="PF24857">
    <property type="entry name" value="THR4_C"/>
    <property type="match status" value="1"/>
</dbReference>
<dbReference type="PATRIC" id="fig|1286171.3.peg.1472"/>
<comment type="similarity">
    <text evidence="2">Belongs to the threonine synthase family.</text>
</comment>
<keyword evidence="3 5" id="KW-0663">Pyridoxal phosphate</keyword>
<dbReference type="RefSeq" id="WP_096325242.1">
    <property type="nucleotide sequence ID" value="NZ_CP007452.1"/>
</dbReference>
<sequence length="493" mass="53912">MNIFYKSTRGGESGISCPLAIVKGIANDGGLFVPDHIPGIDVDFETLKDYSYNELACYIIGKYFPEIENLRSCIDSAYDDKFDSDSRVSLVESCGVSFLELYHGPTAAFKDMALSLLPYLMTSSIKQLELEKEVVILTATSGDTGKAALAGFAGVPGTKIIVFFPSDGVSSIQKMQMVTQSEDNTFVFGIEGNFDDAQTGVKKIFADKELGSYLSGHGYMLSSANSINIGRLVPQIVYYVHSYLELLKNGKLSKGDKINFVVPTGNFGNILAAYYAMQMGIPVNKLICASNENNVLTDFLTSGTYDRNRPLIKTNSPSMDILVSSNLERMLYHMSGGSEAKVKAFMDKLGSEGVYSIDPEIKSNLDFIYGGCASEDETLETINNVYRECNYLMDTHTAIAYKVYSDYKASTGDSTYTVIASTASPFKFTMSVANAIGESGGEADEFKLMYSLSEKTGVRIPRGLDGIEKLKIVHKTTCKKEEMKDVVKKSLGL</sequence>
<gene>
    <name evidence="8" type="primary">thrC</name>
    <name evidence="8" type="ORF">EAL2_c15210</name>
</gene>
<dbReference type="NCBIfam" id="TIGR00260">
    <property type="entry name" value="thrC"/>
    <property type="match status" value="1"/>
</dbReference>
<dbReference type="InterPro" id="IPR001926">
    <property type="entry name" value="TrpB-like_PALP"/>
</dbReference>
<dbReference type="Proteomes" id="UP000019591">
    <property type="component" value="Chromosome"/>
</dbReference>
<dbReference type="Pfam" id="PF00291">
    <property type="entry name" value="PALP"/>
    <property type="match status" value="1"/>
</dbReference>
<protein>
    <recommendedName>
        <fullName evidence="4">Threonine synthase</fullName>
        <ecNumber evidence="4">4.2.3.1</ecNumber>
    </recommendedName>
</protein>
<dbReference type="GO" id="GO:0004795">
    <property type="term" value="F:threonine synthase activity"/>
    <property type="evidence" value="ECO:0007669"/>
    <property type="project" value="UniProtKB-UniRule"/>
</dbReference>
<name>W8U7F6_PEPAC</name>
<dbReference type="Pfam" id="PF14821">
    <property type="entry name" value="Thr_synth_N"/>
    <property type="match status" value="1"/>
</dbReference>
<comment type="cofactor">
    <cofactor evidence="1 5">
        <name>pyridoxal 5'-phosphate</name>
        <dbReference type="ChEBI" id="CHEBI:597326"/>
    </cofactor>
</comment>
<dbReference type="InterPro" id="IPR037158">
    <property type="entry name" value="Thr_synth_N_sf"/>
</dbReference>
<dbReference type="EC" id="4.2.3.1" evidence="4"/>
<evidence type="ECO:0000313" key="8">
    <source>
        <dbReference type="EMBL" id="AHM56816.1"/>
    </source>
</evidence>
<dbReference type="SUPFAM" id="SSF53686">
    <property type="entry name" value="Tryptophan synthase beta subunit-like PLP-dependent enzymes"/>
    <property type="match status" value="1"/>
</dbReference>
<dbReference type="GO" id="GO:0005737">
    <property type="term" value="C:cytoplasm"/>
    <property type="evidence" value="ECO:0007669"/>
    <property type="project" value="TreeGrafter"/>
</dbReference>
<evidence type="ECO:0000256" key="5">
    <source>
        <dbReference type="PIRSR" id="PIRSR604450-51"/>
    </source>
</evidence>
<reference evidence="8 9" key="1">
    <citation type="journal article" date="2014" name="Genome Announc.">
        <title>Complete Genome Sequence of Amino Acid-Utilizing Eubacterium acidaminophilum al-2 (DSM 3953).</title>
        <authorList>
            <person name="Poehlein A."/>
            <person name="Andreesen J.R."/>
            <person name="Daniel R."/>
        </authorList>
    </citation>
    <scope>NUCLEOTIDE SEQUENCE [LARGE SCALE GENOMIC DNA]</scope>
    <source>
        <strain evidence="8 9">DSM 3953</strain>
    </source>
</reference>
<dbReference type="Gene3D" id="3.90.1380.10">
    <property type="entry name" value="Threonine synthase, N-terminal domain"/>
    <property type="match status" value="1"/>
</dbReference>
<dbReference type="PANTHER" id="PTHR43515">
    <property type="entry name" value="THREONINE SYNTHASE-LIKE 1"/>
    <property type="match status" value="1"/>
</dbReference>
<dbReference type="PANTHER" id="PTHR43515:SF1">
    <property type="entry name" value="THREONINE SYNTHASE-LIKE 1"/>
    <property type="match status" value="1"/>
</dbReference>
<accession>W8U7F6</accession>
<evidence type="ECO:0000259" key="7">
    <source>
        <dbReference type="Pfam" id="PF14821"/>
    </source>
</evidence>
<feature type="domain" description="Tryptophan synthase beta chain-like PALP" evidence="6">
    <location>
        <begin position="102"/>
        <end position="354"/>
    </location>
</feature>
<dbReference type="eggNOG" id="COG0498">
    <property type="taxonomic scope" value="Bacteria"/>
</dbReference>
<dbReference type="InterPro" id="IPR004450">
    <property type="entry name" value="Thr_synthase-like"/>
</dbReference>
<proteinExistence type="inferred from homology"/>
<dbReference type="AlphaFoldDB" id="W8U7F6"/>
<dbReference type="GO" id="GO:0009088">
    <property type="term" value="P:threonine biosynthetic process"/>
    <property type="evidence" value="ECO:0007669"/>
    <property type="project" value="UniProtKB-UniRule"/>
</dbReference>
<evidence type="ECO:0000256" key="3">
    <source>
        <dbReference type="ARBA" id="ARBA00022898"/>
    </source>
</evidence>
<keyword evidence="9" id="KW-1185">Reference proteome</keyword>
<evidence type="ECO:0000256" key="2">
    <source>
        <dbReference type="ARBA" id="ARBA00005517"/>
    </source>
</evidence>
<dbReference type="Gene3D" id="3.40.50.1100">
    <property type="match status" value="2"/>
</dbReference>
<keyword evidence="8" id="KW-0456">Lyase</keyword>
<dbReference type="KEGG" id="eac:EAL2_c15210"/>
<dbReference type="STRING" id="1286171.EAL2_c15210"/>
<dbReference type="HOGENOM" id="CLU_015170_3_1_9"/>
<evidence type="ECO:0000256" key="4">
    <source>
        <dbReference type="NCBIfam" id="TIGR00260"/>
    </source>
</evidence>
<dbReference type="CDD" id="cd01560">
    <property type="entry name" value="Thr-synth_2"/>
    <property type="match status" value="1"/>
</dbReference>
<evidence type="ECO:0000313" key="9">
    <source>
        <dbReference type="Proteomes" id="UP000019591"/>
    </source>
</evidence>
<evidence type="ECO:0000259" key="6">
    <source>
        <dbReference type="Pfam" id="PF00291"/>
    </source>
</evidence>
<feature type="modified residue" description="N6-(pyridoxal phosphate)lysine" evidence="5">
    <location>
        <position position="110"/>
    </location>
</feature>